<sequence length="320" mass="35351">MSRWSTALDQCGISDPALRRDYGLQRSAVRRFAPAKYLAVRLLLPPRLHPSVVAAVAFMHETDERIDSGETSARQAALRSWDEQVTAALGQQVRAEQPALPVLRALGDTARRHPFMAARVRDFLDGAPTEVAWSGFDTEDAFQAYVDSYSLPALMLTASLLELSPSADKLTFRDGCRTLIEAMQRIDFLADLSEDAAEGRIGVPCDTLARFGLDTTDLTRGSGDHLPAVERLVTAQARLAASALDSCRDLPHLVEPEQQPFLETLIAVQHLRLRDVERRGAALLTHGARPDVLATVGLLVRQHRAARRRRRRPGPRRQSG</sequence>
<organism evidence="1 2">
    <name type="scientific">Streptomyces spinosisporus</name>
    <dbReference type="NCBI Taxonomy" id="2927582"/>
    <lineage>
        <taxon>Bacteria</taxon>
        <taxon>Bacillati</taxon>
        <taxon>Actinomycetota</taxon>
        <taxon>Actinomycetes</taxon>
        <taxon>Kitasatosporales</taxon>
        <taxon>Streptomycetaceae</taxon>
        <taxon>Streptomyces</taxon>
    </lineage>
</organism>
<dbReference type="Pfam" id="PF00494">
    <property type="entry name" value="SQS_PSY"/>
    <property type="match status" value="1"/>
</dbReference>
<dbReference type="InterPro" id="IPR008949">
    <property type="entry name" value="Isoprenoid_synthase_dom_sf"/>
</dbReference>
<dbReference type="InterPro" id="IPR002060">
    <property type="entry name" value="Squ/phyt_synthse"/>
</dbReference>
<gene>
    <name evidence="1" type="ORF">MQN93_18805</name>
</gene>
<dbReference type="Proteomes" id="UP001165270">
    <property type="component" value="Unassembled WGS sequence"/>
</dbReference>
<comment type="caution">
    <text evidence="1">The sequence shown here is derived from an EMBL/GenBank/DDBJ whole genome shotgun (WGS) entry which is preliminary data.</text>
</comment>
<dbReference type="RefSeq" id="WP_242710400.1">
    <property type="nucleotide sequence ID" value="NZ_JALDAX010000006.1"/>
</dbReference>
<dbReference type="SUPFAM" id="SSF48576">
    <property type="entry name" value="Terpenoid synthases"/>
    <property type="match status" value="1"/>
</dbReference>
<proteinExistence type="predicted"/>
<dbReference type="EMBL" id="JALDAX010000006">
    <property type="protein sequence ID" value="MCI3241772.1"/>
    <property type="molecule type" value="Genomic_DNA"/>
</dbReference>
<protein>
    <submittedName>
        <fullName evidence="1">Squalene/phytoene synthase family protein</fullName>
    </submittedName>
</protein>
<dbReference type="Gene3D" id="1.10.600.10">
    <property type="entry name" value="Farnesyl Diphosphate Synthase"/>
    <property type="match status" value="1"/>
</dbReference>
<accession>A0ABS9XI61</accession>
<evidence type="ECO:0000313" key="2">
    <source>
        <dbReference type="Proteomes" id="UP001165270"/>
    </source>
</evidence>
<dbReference type="PANTHER" id="PTHR31480">
    <property type="entry name" value="BIFUNCTIONAL LYCOPENE CYCLASE/PHYTOENE SYNTHASE"/>
    <property type="match status" value="1"/>
</dbReference>
<name>A0ABS9XI61_9ACTN</name>
<evidence type="ECO:0000313" key="1">
    <source>
        <dbReference type="EMBL" id="MCI3241772.1"/>
    </source>
</evidence>
<keyword evidence="2" id="KW-1185">Reference proteome</keyword>
<reference evidence="1" key="1">
    <citation type="submission" date="2022-03" db="EMBL/GenBank/DDBJ databases">
        <title>Streptomyces 7R015 and 7R016 isolated from Barleria lupulina in Thailand.</title>
        <authorList>
            <person name="Kanchanasin P."/>
            <person name="Phongsopitanun W."/>
            <person name="Tanasupawat S."/>
        </authorList>
    </citation>
    <scope>NUCLEOTIDE SEQUENCE</scope>
    <source>
        <strain evidence="1">7R016</strain>
    </source>
</reference>